<dbReference type="PANTHER" id="PTHR23028:SF128">
    <property type="entry name" value="ACYLTRANSFERASE 3 DOMAIN-CONTAINING PROTEIN"/>
    <property type="match status" value="1"/>
</dbReference>
<reference evidence="3 4" key="1">
    <citation type="journal article" date="2024" name="IMA Fungus">
        <title>IMA Genome - F19 : A genome assembly and annotation guide to empower mycologists, including annotated draft genome sequences of Ceratocystis pirilliformis, Diaporthe australafricana, Fusarium ophioides, Paecilomyces lecythidis, and Sporothrix stenoceras.</title>
        <authorList>
            <person name="Aylward J."/>
            <person name="Wilson A.M."/>
            <person name="Visagie C.M."/>
            <person name="Spraker J."/>
            <person name="Barnes I."/>
            <person name="Buitendag C."/>
            <person name="Ceriani C."/>
            <person name="Del Mar Angel L."/>
            <person name="du Plessis D."/>
            <person name="Fuchs T."/>
            <person name="Gasser K."/>
            <person name="Kramer D."/>
            <person name="Li W."/>
            <person name="Munsamy K."/>
            <person name="Piso A."/>
            <person name="Price J.L."/>
            <person name="Sonnekus B."/>
            <person name="Thomas C."/>
            <person name="van der Nest A."/>
            <person name="van Dijk A."/>
            <person name="van Heerden A."/>
            <person name="van Vuuren N."/>
            <person name="Yilmaz N."/>
            <person name="Duong T.A."/>
            <person name="van der Merwe N.A."/>
            <person name="Wingfield M.J."/>
            <person name="Wingfield B.D."/>
        </authorList>
    </citation>
    <scope>NUCLEOTIDE SEQUENCE [LARGE SCALE GENOMIC DNA]</scope>
    <source>
        <strain evidence="3 4">CMW 5346</strain>
    </source>
</reference>
<gene>
    <name evidence="3" type="ORF">Sste5346_000879</name>
</gene>
<feature type="transmembrane region" description="Helical" evidence="1">
    <location>
        <begin position="107"/>
        <end position="127"/>
    </location>
</feature>
<dbReference type="PANTHER" id="PTHR23028">
    <property type="entry name" value="ACETYLTRANSFERASE"/>
    <property type="match status" value="1"/>
</dbReference>
<feature type="transmembrane region" description="Helical" evidence="1">
    <location>
        <begin position="57"/>
        <end position="78"/>
    </location>
</feature>
<feature type="transmembrane region" description="Helical" evidence="1">
    <location>
        <begin position="379"/>
        <end position="399"/>
    </location>
</feature>
<organism evidence="3 4">
    <name type="scientific">Sporothrix stenoceras</name>
    <dbReference type="NCBI Taxonomy" id="5173"/>
    <lineage>
        <taxon>Eukaryota</taxon>
        <taxon>Fungi</taxon>
        <taxon>Dikarya</taxon>
        <taxon>Ascomycota</taxon>
        <taxon>Pezizomycotina</taxon>
        <taxon>Sordariomycetes</taxon>
        <taxon>Sordariomycetidae</taxon>
        <taxon>Ophiostomatales</taxon>
        <taxon>Ophiostomataceae</taxon>
        <taxon>Sporothrix</taxon>
    </lineage>
</organism>
<sequence length="436" mass="49489">MPIGKEGNVKWVDGFRGLASSLVVLTHLSRSFDLLLFDITDNEQKASRLVQYPFIRVLFQGRIGVAVFAMVTGYVCALKPIRLSHQGQQAAAAKSMGKSALRRVPRLILPAAFATFLTWVACELGAYHTAAHCDSWWIRETGPKPQPTFWRAIRSLFNNIISTWTSGGNHIDANQWTLLPLLLGSFWVYVFMLATAYVQPRYRMMMAMAMWLYFILANDPTFGMQFFFGVFLSDVQNHPSGNKFLNDHPRIARILCPFFLILGTFVASYPEAHADRVGWSRSLHNVLAAILPNNASSMYPRFASGLGVQLMAIGLHFSPKMRDVLSNRAFLWLGKQSFAVYLLHGPLLRSVLAWMLYGFKTTPDTLDAEGKPEHHYTKFPGMMHLYVSLMMWIPLNYFAAHLWTTYVDPYCGKLTEKFVKYVINEETEKPQPLLPA</sequence>
<evidence type="ECO:0000259" key="2">
    <source>
        <dbReference type="Pfam" id="PF01757"/>
    </source>
</evidence>
<proteinExistence type="predicted"/>
<protein>
    <recommendedName>
        <fullName evidence="2">Acyltransferase 3 domain-containing protein</fullName>
    </recommendedName>
</protein>
<feature type="transmembrane region" description="Helical" evidence="1">
    <location>
        <begin position="210"/>
        <end position="231"/>
    </location>
</feature>
<keyword evidence="1" id="KW-0472">Membrane</keyword>
<keyword evidence="1" id="KW-1133">Transmembrane helix</keyword>
<evidence type="ECO:0000313" key="3">
    <source>
        <dbReference type="EMBL" id="KAL1902967.1"/>
    </source>
</evidence>
<evidence type="ECO:0000313" key="4">
    <source>
        <dbReference type="Proteomes" id="UP001583186"/>
    </source>
</evidence>
<dbReference type="Proteomes" id="UP001583186">
    <property type="component" value="Unassembled WGS sequence"/>
</dbReference>
<feature type="domain" description="Acyltransferase 3" evidence="2">
    <location>
        <begin position="10"/>
        <end position="351"/>
    </location>
</feature>
<dbReference type="EMBL" id="JAWCUI010000003">
    <property type="protein sequence ID" value="KAL1902967.1"/>
    <property type="molecule type" value="Genomic_DNA"/>
</dbReference>
<name>A0ABR3ZS02_9PEZI</name>
<keyword evidence="1" id="KW-0812">Transmembrane</keyword>
<feature type="transmembrane region" description="Helical" evidence="1">
    <location>
        <begin position="251"/>
        <end position="269"/>
    </location>
</feature>
<evidence type="ECO:0000256" key="1">
    <source>
        <dbReference type="SAM" id="Phobius"/>
    </source>
</evidence>
<comment type="caution">
    <text evidence="3">The sequence shown here is derived from an EMBL/GenBank/DDBJ whole genome shotgun (WGS) entry which is preliminary data.</text>
</comment>
<dbReference type="Pfam" id="PF01757">
    <property type="entry name" value="Acyl_transf_3"/>
    <property type="match status" value="1"/>
</dbReference>
<dbReference type="InterPro" id="IPR002656">
    <property type="entry name" value="Acyl_transf_3_dom"/>
</dbReference>
<keyword evidence="4" id="KW-1185">Reference proteome</keyword>
<dbReference type="InterPro" id="IPR050879">
    <property type="entry name" value="Acyltransferase_3"/>
</dbReference>
<accession>A0ABR3ZS02</accession>
<feature type="transmembrane region" description="Helical" evidence="1">
    <location>
        <begin position="178"/>
        <end position="198"/>
    </location>
</feature>